<keyword evidence="3" id="KW-1185">Reference proteome</keyword>
<evidence type="ECO:0000313" key="2">
    <source>
        <dbReference type="EMBL" id="SEG42676.1"/>
    </source>
</evidence>
<gene>
    <name evidence="2" type="ORF">SAMN04488130_11322</name>
</gene>
<dbReference type="EMBL" id="FNVP01000013">
    <property type="protein sequence ID" value="SEG42676.1"/>
    <property type="molecule type" value="Genomic_DNA"/>
</dbReference>
<dbReference type="SUPFAM" id="SSF56601">
    <property type="entry name" value="beta-lactamase/transpeptidase-like"/>
    <property type="match status" value="1"/>
</dbReference>
<reference evidence="3" key="1">
    <citation type="submission" date="2016-10" db="EMBL/GenBank/DDBJ databases">
        <authorList>
            <person name="Varghese N."/>
            <person name="Submissions S."/>
        </authorList>
    </citation>
    <scope>NUCLEOTIDE SEQUENCE [LARGE SCALE GENOMIC DNA]</scope>
    <source>
        <strain evidence="3">CGMCC 1.9230</strain>
    </source>
</reference>
<dbReference type="RefSeq" id="WP_104000677.1">
    <property type="nucleotide sequence ID" value="NZ_FNVP01000013.1"/>
</dbReference>
<evidence type="ECO:0000259" key="1">
    <source>
        <dbReference type="Pfam" id="PF00144"/>
    </source>
</evidence>
<dbReference type="PANTHER" id="PTHR43283">
    <property type="entry name" value="BETA-LACTAMASE-RELATED"/>
    <property type="match status" value="1"/>
</dbReference>
<proteinExistence type="predicted"/>
<dbReference type="Proteomes" id="UP000236737">
    <property type="component" value="Unassembled WGS sequence"/>
</dbReference>
<dbReference type="Gene3D" id="3.40.710.10">
    <property type="entry name" value="DD-peptidase/beta-lactamase superfamily"/>
    <property type="match status" value="1"/>
</dbReference>
<dbReference type="InterPro" id="IPR001466">
    <property type="entry name" value="Beta-lactam-related"/>
</dbReference>
<dbReference type="Pfam" id="PF00144">
    <property type="entry name" value="Beta-lactamase"/>
    <property type="match status" value="1"/>
</dbReference>
<dbReference type="InterPro" id="IPR050789">
    <property type="entry name" value="Diverse_Enzym_Activities"/>
</dbReference>
<dbReference type="OrthoDB" id="9773047at2"/>
<dbReference type="AlphaFoldDB" id="A0A1H6A4K7"/>
<organism evidence="2 3">
    <name type="scientific">Flavobacterium urumqiense</name>
    <dbReference type="NCBI Taxonomy" id="935224"/>
    <lineage>
        <taxon>Bacteria</taxon>
        <taxon>Pseudomonadati</taxon>
        <taxon>Bacteroidota</taxon>
        <taxon>Flavobacteriia</taxon>
        <taxon>Flavobacteriales</taxon>
        <taxon>Flavobacteriaceae</taxon>
        <taxon>Flavobacterium</taxon>
    </lineage>
</organism>
<dbReference type="InterPro" id="IPR012338">
    <property type="entry name" value="Beta-lactam/transpept-like"/>
</dbReference>
<protein>
    <submittedName>
        <fullName evidence="2">CubicO group peptidase, beta-lactamase class C family</fullName>
    </submittedName>
</protein>
<name>A0A1H6A4K7_9FLAO</name>
<dbReference type="PROSITE" id="PS51257">
    <property type="entry name" value="PROKAR_LIPOPROTEIN"/>
    <property type="match status" value="1"/>
</dbReference>
<feature type="domain" description="Beta-lactamase-related" evidence="1">
    <location>
        <begin position="93"/>
        <end position="358"/>
    </location>
</feature>
<sequence length="381" mass="43920">MKLKQLFKYFFIPLLLCSLISCDVLRSLRYGGIPSQSDYRHFPHRVVNNEGPVYNFYKSNKDSQLGTKVGVINRDFNSTNVNLDSFTTLHKTVTFLIIRNDTIVYEKYNKGYTSNSVVSSFSMAKPFVSTLIGIAIDEGKIKSENDFIIDYLPEFKGKIGWEKITIKNLLQHTSGIRFTDNELDPASDNAAFYWGDNLRERMLNLTLECPPNTKFRYSSENTLLLGYIIEKVTGGTISKYFEDKIWKPLGMEAPASWSLDRKDDKAIEKSFCCLEARAIDFAKLGRLYLNDGNWNGKQIVSKKWVELSTHSDPSGNNKHFYNNNWGIGPLKYGSYFAVGLFGQYLYMYPEKNIIIVRFGDTETSYHPNYWQEVFLQIIDQM</sequence>
<accession>A0A1H6A4K7</accession>
<evidence type="ECO:0000313" key="3">
    <source>
        <dbReference type="Proteomes" id="UP000236737"/>
    </source>
</evidence>
<dbReference type="PANTHER" id="PTHR43283:SF7">
    <property type="entry name" value="BETA-LACTAMASE-RELATED DOMAIN-CONTAINING PROTEIN"/>
    <property type="match status" value="1"/>
</dbReference>